<dbReference type="RefSeq" id="WP_089772762.1">
    <property type="nucleotide sequence ID" value="NZ_FNTX01000001.1"/>
</dbReference>
<dbReference type="PANTHER" id="PTHR12110:SF41">
    <property type="entry name" value="INOSOSE DEHYDRATASE"/>
    <property type="match status" value="1"/>
</dbReference>
<dbReference type="AlphaFoldDB" id="A0A1H5HLL4"/>
<evidence type="ECO:0000313" key="3">
    <source>
        <dbReference type="EMBL" id="SEE28561.1"/>
    </source>
</evidence>
<dbReference type="SUPFAM" id="SSF51658">
    <property type="entry name" value="Xylose isomerase-like"/>
    <property type="match status" value="1"/>
</dbReference>
<dbReference type="Pfam" id="PF01261">
    <property type="entry name" value="AP_endonuc_2"/>
    <property type="match status" value="1"/>
</dbReference>
<feature type="domain" description="Xylose isomerase-like TIM barrel" evidence="2">
    <location>
        <begin position="24"/>
        <end position="205"/>
    </location>
</feature>
<dbReference type="InterPro" id="IPR036237">
    <property type="entry name" value="Xyl_isomerase-like_sf"/>
</dbReference>
<dbReference type="Gene3D" id="3.20.20.150">
    <property type="entry name" value="Divalent-metal-dependent TIM barrel enzymes"/>
    <property type="match status" value="1"/>
</dbReference>
<accession>A0A1H5HLL4</accession>
<dbReference type="InterPro" id="IPR013022">
    <property type="entry name" value="Xyl_isomerase-like_TIM-brl"/>
</dbReference>
<dbReference type="STRING" id="648782.SAMN04488554_1990"/>
<evidence type="ECO:0000259" key="2">
    <source>
        <dbReference type="Pfam" id="PF01261"/>
    </source>
</evidence>
<dbReference type="GO" id="GO:0016853">
    <property type="term" value="F:isomerase activity"/>
    <property type="evidence" value="ECO:0007669"/>
    <property type="project" value="UniProtKB-KW"/>
</dbReference>
<evidence type="ECO:0000313" key="4">
    <source>
        <dbReference type="Proteomes" id="UP000199220"/>
    </source>
</evidence>
<dbReference type="EMBL" id="FNTX01000001">
    <property type="protein sequence ID" value="SEE28561.1"/>
    <property type="molecule type" value="Genomic_DNA"/>
</dbReference>
<organism evidence="3 4">
    <name type="scientific">Ruania alba</name>
    <dbReference type="NCBI Taxonomy" id="648782"/>
    <lineage>
        <taxon>Bacteria</taxon>
        <taxon>Bacillati</taxon>
        <taxon>Actinomycetota</taxon>
        <taxon>Actinomycetes</taxon>
        <taxon>Micrococcales</taxon>
        <taxon>Ruaniaceae</taxon>
        <taxon>Ruania</taxon>
    </lineage>
</organism>
<evidence type="ECO:0000256" key="1">
    <source>
        <dbReference type="ARBA" id="ARBA00023277"/>
    </source>
</evidence>
<keyword evidence="1" id="KW-0119">Carbohydrate metabolism</keyword>
<proteinExistence type="predicted"/>
<protein>
    <submittedName>
        <fullName evidence="3">Sugar phosphate isomerase/epimerase</fullName>
    </submittedName>
</protein>
<keyword evidence="3" id="KW-0413">Isomerase</keyword>
<reference evidence="4" key="1">
    <citation type="submission" date="2016-10" db="EMBL/GenBank/DDBJ databases">
        <authorList>
            <person name="Varghese N."/>
            <person name="Submissions S."/>
        </authorList>
    </citation>
    <scope>NUCLEOTIDE SEQUENCE [LARGE SCALE GENOMIC DNA]</scope>
    <source>
        <strain evidence="4">DSM 21368</strain>
    </source>
</reference>
<dbReference type="PANTHER" id="PTHR12110">
    <property type="entry name" value="HYDROXYPYRUVATE ISOMERASE"/>
    <property type="match status" value="1"/>
</dbReference>
<dbReference type="InterPro" id="IPR050312">
    <property type="entry name" value="IolE/XylAMocC-like"/>
</dbReference>
<sequence length="246" mass="26627">MTHLPAIQLYTVREAMAEDRASTLRQLADMGYGAIEVHRPTDDPAGLRALIEDLGLKVCAAHAGDAVGNPEPGPVFEAIASLGTDLAVVPGGRPKEDRSTRDGIERIADEVNRLLPYAQAAGLRLGYHNHDHELTRIDGQYALDRLLDQVDDEMFLEVDTYWAAAGGADVLELLGRYGDRVKVLHLKDGPGVRGPANVALGEGSLAVAEYVAAAPYAWRVVEFDKCETDIFDAVARSHDYLARLAS</sequence>
<dbReference type="OrthoDB" id="5182842at2"/>
<name>A0A1H5HLL4_9MICO</name>
<gene>
    <name evidence="3" type="ORF">SAMN04488554_1990</name>
</gene>
<keyword evidence="4" id="KW-1185">Reference proteome</keyword>
<dbReference type="Proteomes" id="UP000199220">
    <property type="component" value="Unassembled WGS sequence"/>
</dbReference>